<evidence type="ECO:0000256" key="4">
    <source>
        <dbReference type="ARBA" id="ARBA00023239"/>
    </source>
</evidence>
<keyword evidence="3" id="KW-0862">Zinc</keyword>
<evidence type="ECO:0000256" key="3">
    <source>
        <dbReference type="ARBA" id="ARBA00022833"/>
    </source>
</evidence>
<dbReference type="PANTHER" id="PTHR33337">
    <property type="entry name" value="GFA DOMAIN-CONTAINING PROTEIN"/>
    <property type="match status" value="1"/>
</dbReference>
<dbReference type="Proteomes" id="UP001500827">
    <property type="component" value="Unassembled WGS sequence"/>
</dbReference>
<organism evidence="6 7">
    <name type="scientific">Sphingomonas limnosediminicola</name>
    <dbReference type="NCBI Taxonomy" id="940133"/>
    <lineage>
        <taxon>Bacteria</taxon>
        <taxon>Pseudomonadati</taxon>
        <taxon>Pseudomonadota</taxon>
        <taxon>Alphaproteobacteria</taxon>
        <taxon>Sphingomonadales</taxon>
        <taxon>Sphingomonadaceae</taxon>
        <taxon>Sphingomonas</taxon>
    </lineage>
</organism>
<feature type="domain" description="CENP-V/GFA" evidence="5">
    <location>
        <begin position="4"/>
        <end position="132"/>
    </location>
</feature>
<accession>A0ABP7LV81</accession>
<reference evidence="7" key="1">
    <citation type="journal article" date="2019" name="Int. J. Syst. Evol. Microbiol.">
        <title>The Global Catalogue of Microorganisms (GCM) 10K type strain sequencing project: providing services to taxonomists for standard genome sequencing and annotation.</title>
        <authorList>
            <consortium name="The Broad Institute Genomics Platform"/>
            <consortium name="The Broad Institute Genome Sequencing Center for Infectious Disease"/>
            <person name="Wu L."/>
            <person name="Ma J."/>
        </authorList>
    </citation>
    <scope>NUCLEOTIDE SEQUENCE [LARGE SCALE GENOMIC DNA]</scope>
    <source>
        <strain evidence="7">JCM 17543</strain>
    </source>
</reference>
<dbReference type="InterPro" id="IPR011057">
    <property type="entry name" value="Mss4-like_sf"/>
</dbReference>
<comment type="similarity">
    <text evidence="1">Belongs to the Gfa family.</text>
</comment>
<evidence type="ECO:0000313" key="7">
    <source>
        <dbReference type="Proteomes" id="UP001500827"/>
    </source>
</evidence>
<dbReference type="Pfam" id="PF04828">
    <property type="entry name" value="GFA"/>
    <property type="match status" value="1"/>
</dbReference>
<protein>
    <submittedName>
        <fullName evidence="6">GFA family protein</fullName>
    </submittedName>
</protein>
<dbReference type="PANTHER" id="PTHR33337:SF40">
    <property type="entry name" value="CENP-V_GFA DOMAIN-CONTAINING PROTEIN-RELATED"/>
    <property type="match status" value="1"/>
</dbReference>
<evidence type="ECO:0000259" key="5">
    <source>
        <dbReference type="PROSITE" id="PS51891"/>
    </source>
</evidence>
<dbReference type="Gene3D" id="3.90.1590.10">
    <property type="entry name" value="glutathione-dependent formaldehyde- activating enzyme (gfa)"/>
    <property type="match status" value="1"/>
</dbReference>
<dbReference type="PROSITE" id="PS51891">
    <property type="entry name" value="CENP_V_GFA"/>
    <property type="match status" value="1"/>
</dbReference>
<evidence type="ECO:0000256" key="1">
    <source>
        <dbReference type="ARBA" id="ARBA00005495"/>
    </source>
</evidence>
<dbReference type="RefSeq" id="WP_344700317.1">
    <property type="nucleotide sequence ID" value="NZ_BAABBM010000001.1"/>
</dbReference>
<proteinExistence type="inferred from homology"/>
<dbReference type="InterPro" id="IPR006913">
    <property type="entry name" value="CENP-V/GFA"/>
</dbReference>
<comment type="caution">
    <text evidence="6">The sequence shown here is derived from an EMBL/GenBank/DDBJ whole genome shotgun (WGS) entry which is preliminary data.</text>
</comment>
<dbReference type="SUPFAM" id="SSF51316">
    <property type="entry name" value="Mss4-like"/>
    <property type="match status" value="1"/>
</dbReference>
<evidence type="ECO:0000256" key="2">
    <source>
        <dbReference type="ARBA" id="ARBA00022723"/>
    </source>
</evidence>
<keyword evidence="7" id="KW-1185">Reference proteome</keyword>
<keyword evidence="2" id="KW-0479">Metal-binding</keyword>
<evidence type="ECO:0000313" key="6">
    <source>
        <dbReference type="EMBL" id="GAA3908082.1"/>
    </source>
</evidence>
<sequence>MSSWEASCACGQLHVTCTGDPTRVSVCHCLNCKRRSGSAFAYQARWPDDEVEFTGDHREWTKANEGGSSATFRFCPSCGSTVAYFLDSMPGLTAIPVGAFADPAFPQPEYSVYEGRMPAWLAITGDDIEHWD</sequence>
<gene>
    <name evidence="6" type="ORF">GCM10022276_28060</name>
</gene>
<name>A0ABP7LV81_9SPHN</name>
<keyword evidence="4" id="KW-0456">Lyase</keyword>
<dbReference type="EMBL" id="BAABBM010000001">
    <property type="protein sequence ID" value="GAA3908082.1"/>
    <property type="molecule type" value="Genomic_DNA"/>
</dbReference>